<dbReference type="GO" id="GO:0006438">
    <property type="term" value="P:valyl-tRNA aminoacylation"/>
    <property type="evidence" value="ECO:0007669"/>
    <property type="project" value="InterPro"/>
</dbReference>
<dbReference type="Proteomes" id="UP000237347">
    <property type="component" value="Unassembled WGS sequence"/>
</dbReference>
<evidence type="ECO:0000313" key="11">
    <source>
        <dbReference type="Proteomes" id="UP000237347"/>
    </source>
</evidence>
<gene>
    <name evidence="10" type="primary">TWN2_3</name>
    <name evidence="10" type="ORF">CFP56_036958</name>
</gene>
<dbReference type="GO" id="GO:0005829">
    <property type="term" value="C:cytosol"/>
    <property type="evidence" value="ECO:0007669"/>
    <property type="project" value="TreeGrafter"/>
</dbReference>
<evidence type="ECO:0000313" key="10">
    <source>
        <dbReference type="EMBL" id="KAK7822192.1"/>
    </source>
</evidence>
<comment type="similarity">
    <text evidence="1">Belongs to the class-I aminoacyl-tRNA synthetase family.</text>
</comment>
<sequence length="96" mass="10842">MSRSLGNVIDPLEVINGISFEGFHKSIKDGVSCQWILSVLNRAIFKTIAGLESYKFSNVASTVYSWWQYQLCDVFIEAIKPFFAGDTLWLCLENGL</sequence>
<dbReference type="InterPro" id="IPR009080">
    <property type="entry name" value="tRNAsynth_Ia_anticodon-bd"/>
</dbReference>
<evidence type="ECO:0000256" key="6">
    <source>
        <dbReference type="ARBA" id="ARBA00022917"/>
    </source>
</evidence>
<dbReference type="InterPro" id="IPR013155">
    <property type="entry name" value="M/V/L/I-tRNA-synth_anticd-bd"/>
</dbReference>
<evidence type="ECO:0000256" key="7">
    <source>
        <dbReference type="ARBA" id="ARBA00023146"/>
    </source>
</evidence>
<evidence type="ECO:0000256" key="2">
    <source>
        <dbReference type="ARBA" id="ARBA00013169"/>
    </source>
</evidence>
<accession>A0AAW0J6G2</accession>
<dbReference type="GO" id="GO:0004832">
    <property type="term" value="F:valine-tRNA ligase activity"/>
    <property type="evidence" value="ECO:0007669"/>
    <property type="project" value="UniProtKB-EC"/>
</dbReference>
<protein>
    <recommendedName>
        <fullName evidence="2">valine--tRNA ligase</fullName>
        <ecNumber evidence="2">6.1.1.9</ecNumber>
    </recommendedName>
    <alternativeName>
        <fullName evidence="8">Valyl-tRNA synthetase</fullName>
    </alternativeName>
</protein>
<evidence type="ECO:0000256" key="1">
    <source>
        <dbReference type="ARBA" id="ARBA00005594"/>
    </source>
</evidence>
<evidence type="ECO:0000256" key="5">
    <source>
        <dbReference type="ARBA" id="ARBA00022840"/>
    </source>
</evidence>
<reference evidence="10 11" key="1">
    <citation type="journal article" date="2018" name="Sci. Data">
        <title>The draft genome sequence of cork oak.</title>
        <authorList>
            <person name="Ramos A.M."/>
            <person name="Usie A."/>
            <person name="Barbosa P."/>
            <person name="Barros P.M."/>
            <person name="Capote T."/>
            <person name="Chaves I."/>
            <person name="Simoes F."/>
            <person name="Abreu I."/>
            <person name="Carrasquinho I."/>
            <person name="Faro C."/>
            <person name="Guimaraes J.B."/>
            <person name="Mendonca D."/>
            <person name="Nobrega F."/>
            <person name="Rodrigues L."/>
            <person name="Saibo N.J.M."/>
            <person name="Varela M.C."/>
            <person name="Egas C."/>
            <person name="Matos J."/>
            <person name="Miguel C.M."/>
            <person name="Oliveira M.M."/>
            <person name="Ricardo C.P."/>
            <person name="Goncalves S."/>
        </authorList>
    </citation>
    <scope>NUCLEOTIDE SEQUENCE [LARGE SCALE GENOMIC DNA]</scope>
    <source>
        <strain evidence="11">cv. HL8</strain>
    </source>
</reference>
<dbReference type="InterPro" id="IPR002303">
    <property type="entry name" value="Valyl-tRNA_ligase"/>
</dbReference>
<proteinExistence type="inferred from homology"/>
<keyword evidence="3 10" id="KW-0436">Ligase</keyword>
<name>A0AAW0J6G2_QUESU</name>
<dbReference type="PANTHER" id="PTHR11946">
    <property type="entry name" value="VALYL-TRNA SYNTHETASES"/>
    <property type="match status" value="1"/>
</dbReference>
<evidence type="ECO:0000259" key="9">
    <source>
        <dbReference type="Pfam" id="PF08264"/>
    </source>
</evidence>
<dbReference type="EC" id="6.1.1.9" evidence="2"/>
<feature type="domain" description="Methionyl/Valyl/Leucyl/Isoleucyl-tRNA synthetase anticodon-binding" evidence="9">
    <location>
        <begin position="34"/>
        <end position="94"/>
    </location>
</feature>
<organism evidence="10 11">
    <name type="scientific">Quercus suber</name>
    <name type="common">Cork oak</name>
    <dbReference type="NCBI Taxonomy" id="58331"/>
    <lineage>
        <taxon>Eukaryota</taxon>
        <taxon>Viridiplantae</taxon>
        <taxon>Streptophyta</taxon>
        <taxon>Embryophyta</taxon>
        <taxon>Tracheophyta</taxon>
        <taxon>Spermatophyta</taxon>
        <taxon>Magnoliopsida</taxon>
        <taxon>eudicotyledons</taxon>
        <taxon>Gunneridae</taxon>
        <taxon>Pentapetalae</taxon>
        <taxon>rosids</taxon>
        <taxon>fabids</taxon>
        <taxon>Fagales</taxon>
        <taxon>Fagaceae</taxon>
        <taxon>Quercus</taxon>
    </lineage>
</organism>
<dbReference type="AlphaFoldDB" id="A0AAW0J6G2"/>
<keyword evidence="4" id="KW-0547">Nucleotide-binding</keyword>
<dbReference type="Gene3D" id="1.10.730.10">
    <property type="entry name" value="Isoleucyl-tRNA Synthetase, Domain 1"/>
    <property type="match status" value="1"/>
</dbReference>
<keyword evidence="7" id="KW-0030">Aminoacyl-tRNA synthetase</keyword>
<evidence type="ECO:0000256" key="8">
    <source>
        <dbReference type="ARBA" id="ARBA00029936"/>
    </source>
</evidence>
<dbReference type="EMBL" id="PKMF04000675">
    <property type="protein sequence ID" value="KAK7822192.1"/>
    <property type="molecule type" value="Genomic_DNA"/>
</dbReference>
<evidence type="ECO:0000256" key="4">
    <source>
        <dbReference type="ARBA" id="ARBA00022741"/>
    </source>
</evidence>
<dbReference type="PANTHER" id="PTHR11946:SF109">
    <property type="entry name" value="VALINE--TRNA LIGASE"/>
    <property type="match status" value="1"/>
</dbReference>
<keyword evidence="6" id="KW-0648">Protein biosynthesis</keyword>
<comment type="caution">
    <text evidence="10">The sequence shown here is derived from an EMBL/GenBank/DDBJ whole genome shotgun (WGS) entry which is preliminary data.</text>
</comment>
<keyword evidence="5" id="KW-0067">ATP-binding</keyword>
<dbReference type="SUPFAM" id="SSF47323">
    <property type="entry name" value="Anticodon-binding domain of a subclass of class I aminoacyl-tRNA synthetases"/>
    <property type="match status" value="1"/>
</dbReference>
<dbReference type="GO" id="GO:0005524">
    <property type="term" value="F:ATP binding"/>
    <property type="evidence" value="ECO:0007669"/>
    <property type="project" value="UniProtKB-KW"/>
</dbReference>
<dbReference type="Pfam" id="PF08264">
    <property type="entry name" value="Anticodon_1"/>
    <property type="match status" value="1"/>
</dbReference>
<keyword evidence="11" id="KW-1185">Reference proteome</keyword>
<evidence type="ECO:0000256" key="3">
    <source>
        <dbReference type="ARBA" id="ARBA00022598"/>
    </source>
</evidence>